<name>A0A0K2T598_LEPSM</name>
<evidence type="ECO:0000256" key="1">
    <source>
        <dbReference type="SAM" id="SignalP"/>
    </source>
</evidence>
<sequence length="111" mass="12327">MFRKSPALLICLCTLLLLGSAQGFIGRVRARRMAMSMLDPCEKAIWSCCQSTNSRSFVPVRCFELNGCYGLHWMGRKACSSGLMNAVSTHIVSLTTQIMDNDRALSNFLSQ</sequence>
<organism evidence="2">
    <name type="scientific">Lepeophtheirus salmonis</name>
    <name type="common">Salmon louse</name>
    <name type="synonym">Caligus salmonis</name>
    <dbReference type="NCBI Taxonomy" id="72036"/>
    <lineage>
        <taxon>Eukaryota</taxon>
        <taxon>Metazoa</taxon>
        <taxon>Ecdysozoa</taxon>
        <taxon>Arthropoda</taxon>
        <taxon>Crustacea</taxon>
        <taxon>Multicrustacea</taxon>
        <taxon>Hexanauplia</taxon>
        <taxon>Copepoda</taxon>
        <taxon>Siphonostomatoida</taxon>
        <taxon>Caligidae</taxon>
        <taxon>Lepeophtheirus</taxon>
    </lineage>
</organism>
<dbReference type="OrthoDB" id="10519472at2759"/>
<evidence type="ECO:0000313" key="2">
    <source>
        <dbReference type="EMBL" id="CDW20626.1"/>
    </source>
</evidence>
<feature type="chain" id="PRO_5005487495" evidence="1">
    <location>
        <begin position="24"/>
        <end position="111"/>
    </location>
</feature>
<dbReference type="AlphaFoldDB" id="A0A0K2T598"/>
<reference evidence="2" key="1">
    <citation type="submission" date="2014-05" db="EMBL/GenBank/DDBJ databases">
        <authorList>
            <person name="Chronopoulou M."/>
        </authorList>
    </citation>
    <scope>NUCLEOTIDE SEQUENCE</scope>
    <source>
        <tissue evidence="2">Whole organism</tissue>
    </source>
</reference>
<proteinExistence type="predicted"/>
<dbReference type="EMBL" id="HACA01003265">
    <property type="protein sequence ID" value="CDW20626.1"/>
    <property type="molecule type" value="Transcribed_RNA"/>
</dbReference>
<keyword evidence="1" id="KW-0732">Signal</keyword>
<protein>
    <submittedName>
        <fullName evidence="2">Uncharacterized protein</fullName>
    </submittedName>
</protein>
<feature type="signal peptide" evidence="1">
    <location>
        <begin position="1"/>
        <end position="23"/>
    </location>
</feature>
<accession>A0A0K2T598</accession>
<dbReference type="KEGG" id="lsm:121115503"/>